<accession>A0A914WJK5</accession>
<dbReference type="WBParaSite" id="PSAMB.scaffold4445size14573.g24310.t1">
    <property type="protein sequence ID" value="PSAMB.scaffold4445size14573.g24310.t1"/>
    <property type="gene ID" value="PSAMB.scaffold4445size14573.g24310"/>
</dbReference>
<evidence type="ECO:0000313" key="1">
    <source>
        <dbReference type="Proteomes" id="UP000887566"/>
    </source>
</evidence>
<proteinExistence type="predicted"/>
<dbReference type="AlphaFoldDB" id="A0A914WJK5"/>
<protein>
    <submittedName>
        <fullName evidence="2">Uncharacterized protein</fullName>
    </submittedName>
</protein>
<keyword evidence="1" id="KW-1185">Reference proteome</keyword>
<name>A0A914WJK5_9BILA</name>
<dbReference type="Proteomes" id="UP000887566">
    <property type="component" value="Unplaced"/>
</dbReference>
<sequence length="101" mass="10859">MALSPARRTLTDDVMLGRVKMNNDSRLPTQPNTAVISMTYAKIKSDCMASATREASRPPPEACPVRPASSLGVCPYDRFSIQRQSPSHPTALANKATAVVS</sequence>
<evidence type="ECO:0000313" key="2">
    <source>
        <dbReference type="WBParaSite" id="PSAMB.scaffold4445size14573.g24310.t1"/>
    </source>
</evidence>
<organism evidence="1 2">
    <name type="scientific">Plectus sambesii</name>
    <dbReference type="NCBI Taxonomy" id="2011161"/>
    <lineage>
        <taxon>Eukaryota</taxon>
        <taxon>Metazoa</taxon>
        <taxon>Ecdysozoa</taxon>
        <taxon>Nematoda</taxon>
        <taxon>Chromadorea</taxon>
        <taxon>Plectida</taxon>
        <taxon>Plectina</taxon>
        <taxon>Plectoidea</taxon>
        <taxon>Plectidae</taxon>
        <taxon>Plectus</taxon>
    </lineage>
</organism>
<reference evidence="2" key="1">
    <citation type="submission" date="2022-11" db="UniProtKB">
        <authorList>
            <consortium name="WormBaseParasite"/>
        </authorList>
    </citation>
    <scope>IDENTIFICATION</scope>
</reference>